<dbReference type="EMBL" id="UHEQ01000004">
    <property type="protein sequence ID" value="SUN13430.1"/>
    <property type="molecule type" value="Genomic_DNA"/>
</dbReference>
<dbReference type="AlphaFoldDB" id="A0A076Z788"/>
<dbReference type="SUPFAM" id="SSF55424">
    <property type="entry name" value="FAD/NAD-linked reductases, dimerisation (C-terminal) domain"/>
    <property type="match status" value="1"/>
</dbReference>
<evidence type="ECO:0000256" key="2">
    <source>
        <dbReference type="ARBA" id="ARBA00022630"/>
    </source>
</evidence>
<dbReference type="Proteomes" id="UP000254076">
    <property type="component" value="Unassembled WGS sequence"/>
</dbReference>
<keyword evidence="3" id="KW-0274">FAD</keyword>
<dbReference type="InterPro" id="IPR023753">
    <property type="entry name" value="FAD/NAD-binding_dom"/>
</dbReference>
<evidence type="ECO:0000313" key="8">
    <source>
        <dbReference type="EMBL" id="SUN30260.1"/>
    </source>
</evidence>
<dbReference type="Pfam" id="PF07992">
    <property type="entry name" value="Pyr_redox_2"/>
    <property type="match status" value="1"/>
</dbReference>
<protein>
    <submittedName>
        <fullName evidence="7">NADH oxidase</fullName>
        <ecNumber evidence="7">1.6.99.3</ecNumber>
    </submittedName>
    <submittedName>
        <fullName evidence="5">NADH peroxidase</fullName>
    </submittedName>
</protein>
<reference evidence="5 9" key="1">
    <citation type="journal article" date="2015" name="PLoS ONE">
        <title>Genomic analysis reveals the molecular basis for capsule loss in the group B streptococcus population.</title>
        <authorList>
            <consortium name="DEVANI Consortium"/>
            <person name="Rosini R."/>
            <person name="Campisi E."/>
            <person name="De Chiara M."/>
            <person name="Tettelin H."/>
            <person name="Rinaudo D."/>
            <person name="Toniolo C."/>
            <person name="Metruccio M."/>
            <person name="Guidotti S."/>
            <person name="Sorensen U.B."/>
            <person name="Kilian M."/>
            <person name="Ramirez M."/>
            <person name="Janulczyk R."/>
            <person name="Donati C."/>
            <person name="Grandi G."/>
            <person name="Margarit I."/>
        </authorList>
    </citation>
    <scope>NUCLEOTIDE SEQUENCE [LARGE SCALE GENOMIC DNA]</scope>
    <source>
        <strain evidence="5 9">DK-B-USS-215</strain>
    </source>
</reference>
<dbReference type="InterPro" id="IPR016156">
    <property type="entry name" value="FAD/NAD-linked_Rdtase_dimer_sf"/>
</dbReference>
<keyword evidence="2" id="KW-0285">Flavoprotein</keyword>
<evidence type="ECO:0000313" key="12">
    <source>
        <dbReference type="Proteomes" id="UP000255140"/>
    </source>
</evidence>
<evidence type="ECO:0000313" key="5">
    <source>
        <dbReference type="EMBL" id="KLL35247.1"/>
    </source>
</evidence>
<dbReference type="PANTHER" id="PTHR43429">
    <property type="entry name" value="PYRIDINE NUCLEOTIDE-DISULFIDE OXIDOREDUCTASE DOMAIN-CONTAINING"/>
    <property type="match status" value="1"/>
</dbReference>
<dbReference type="Gene3D" id="3.30.390.30">
    <property type="match status" value="1"/>
</dbReference>
<organism evidence="7 11">
    <name type="scientific">Streptococcus agalactiae</name>
    <dbReference type="NCBI Taxonomy" id="1311"/>
    <lineage>
        <taxon>Bacteria</taxon>
        <taxon>Bacillati</taxon>
        <taxon>Bacillota</taxon>
        <taxon>Bacilli</taxon>
        <taxon>Lactobacillales</taxon>
        <taxon>Streptococcaceae</taxon>
        <taxon>Streptococcus</taxon>
    </lineage>
</organism>
<dbReference type="Proteomes" id="UP000035346">
    <property type="component" value="Unassembled WGS sequence"/>
</dbReference>
<name>A0A076Z788_STRAG</name>
<evidence type="ECO:0000256" key="1">
    <source>
        <dbReference type="ARBA" id="ARBA00001974"/>
    </source>
</evidence>
<evidence type="ECO:0000259" key="4">
    <source>
        <dbReference type="Pfam" id="PF07992"/>
    </source>
</evidence>
<evidence type="ECO:0000313" key="11">
    <source>
        <dbReference type="Proteomes" id="UP000254076"/>
    </source>
</evidence>
<keyword evidence="7" id="KW-0560">Oxidoreductase</keyword>
<dbReference type="GO" id="GO:0004601">
    <property type="term" value="F:peroxidase activity"/>
    <property type="evidence" value="ECO:0007669"/>
    <property type="project" value="UniProtKB-KW"/>
</dbReference>
<dbReference type="EMBL" id="UAVB01000001">
    <property type="protein sequence ID" value="SQA17771.1"/>
    <property type="molecule type" value="Genomic_DNA"/>
</dbReference>
<sequence>MTEKYVNKVIVILGASFAGMTCAQKLRQLNPNWDIVLIDKEIHPDYVPNGLNWYYRHEISGLNQAMWQTEEEQRLQNIRCLFGLKVEKINKEDRELMLSDGSSVYYDQLICAMGSQAESTYIDGADAQGVLTTKTYATSQNAKQVLDKSHKVAVVGAGIIGLDIAYSLHESGKVVTLLEAQERPDFRHTDPDMSLPLLDAMAESKLHFFQNQKVEKIAVTREEKLCLQTLTGDTFTVDAVILAVNFRPDSRLLTGLVDLSVDNSVVVNDYFQTSDPNIYAIGDLIWSYFKGLNSAYYMPLINQAIRSAQMLAYHLSGHAVPKLKITRATGSKHFGYYRANIGLTELEAGLYEDTVSVTYFPKEQYDLRIKLIANQKTGHLLGAQLISKENCLATANQLVQAISCDMTDFDLAFQDFIYTARESEMAYMLHQAAINLYEKRIGLCE</sequence>
<dbReference type="EMBL" id="UHEW01000005">
    <property type="protein sequence ID" value="SUN30260.1"/>
    <property type="molecule type" value="Genomic_DNA"/>
</dbReference>
<dbReference type="PRINTS" id="PR00411">
    <property type="entry name" value="PNDRDTASEI"/>
</dbReference>
<evidence type="ECO:0000313" key="7">
    <source>
        <dbReference type="EMBL" id="SUN13430.1"/>
    </source>
</evidence>
<accession>A0A076Z788</accession>
<dbReference type="PANTHER" id="PTHR43429:SF3">
    <property type="entry name" value="NITRITE REDUCTASE [NAD(P)H]"/>
    <property type="match status" value="1"/>
</dbReference>
<proteinExistence type="predicted"/>
<dbReference type="Proteomes" id="UP000255140">
    <property type="component" value="Unassembled WGS sequence"/>
</dbReference>
<dbReference type="Proteomes" id="UP000250200">
    <property type="component" value="Unassembled WGS sequence"/>
</dbReference>
<evidence type="ECO:0000313" key="6">
    <source>
        <dbReference type="EMBL" id="SQA17771.1"/>
    </source>
</evidence>
<dbReference type="SUPFAM" id="SSF51905">
    <property type="entry name" value="FAD/NAD(P)-binding domain"/>
    <property type="match status" value="1"/>
</dbReference>
<evidence type="ECO:0000313" key="9">
    <source>
        <dbReference type="Proteomes" id="UP000035346"/>
    </source>
</evidence>
<dbReference type="RefSeq" id="WP_000137258.1">
    <property type="nucleotide sequence ID" value="NZ_CGHZ01000015.1"/>
</dbReference>
<dbReference type="Gene3D" id="3.50.50.60">
    <property type="entry name" value="FAD/NAD(P)-binding domain"/>
    <property type="match status" value="2"/>
</dbReference>
<dbReference type="InterPro" id="IPR050260">
    <property type="entry name" value="FAD-bd_OxRdtase"/>
</dbReference>
<comment type="caution">
    <text evidence="7">The sequence shown here is derived from an EMBL/GenBank/DDBJ whole genome shotgun (WGS) entry which is preliminary data.</text>
</comment>
<feature type="domain" description="FAD/NAD(P)-binding" evidence="4">
    <location>
        <begin position="10"/>
        <end position="295"/>
    </location>
</feature>
<reference evidence="10 11" key="2">
    <citation type="submission" date="2018-06" db="EMBL/GenBank/DDBJ databases">
        <authorList>
            <consortium name="Pathogen Informatics"/>
            <person name="Doyle S."/>
        </authorList>
    </citation>
    <scope>NUCLEOTIDE SEQUENCE [LARGE SCALE GENOMIC DNA]</scope>
    <source>
        <strain evidence="6 10">NCTC8181</strain>
        <strain evidence="7 11">NCTC8185</strain>
        <strain evidence="8 12">NCTC9828</strain>
    </source>
</reference>
<dbReference type="EC" id="1.6.99.3" evidence="7"/>
<evidence type="ECO:0000256" key="3">
    <source>
        <dbReference type="ARBA" id="ARBA00022827"/>
    </source>
</evidence>
<evidence type="ECO:0000313" key="10">
    <source>
        <dbReference type="Proteomes" id="UP000250200"/>
    </source>
</evidence>
<keyword evidence="5" id="KW-0575">Peroxidase</keyword>
<dbReference type="PRINTS" id="PR00368">
    <property type="entry name" value="FADPNR"/>
</dbReference>
<comment type="cofactor">
    <cofactor evidence="1">
        <name>FAD</name>
        <dbReference type="ChEBI" id="CHEBI:57692"/>
    </cofactor>
</comment>
<dbReference type="InterPro" id="IPR036188">
    <property type="entry name" value="FAD/NAD-bd_sf"/>
</dbReference>
<dbReference type="EMBL" id="LBKL01000100">
    <property type="protein sequence ID" value="KLL35247.1"/>
    <property type="molecule type" value="Genomic_DNA"/>
</dbReference>
<gene>
    <name evidence="7" type="primary">noxE</name>
    <name evidence="6" type="ORF">NCTC8181_00730</name>
    <name evidence="7" type="ORF">NCTC8185_00613</name>
    <name evidence="8" type="ORF">NCTC9828_02307</name>
    <name evidence="5" type="ORF">WA04_11130</name>
</gene>